<dbReference type="InterPro" id="IPR006204">
    <property type="entry name" value="GHMP_kinase_N_dom"/>
</dbReference>
<dbReference type="EMBL" id="AF235050">
    <property type="protein sequence ID" value="AAG29797.1"/>
    <property type="molecule type" value="Genomic_DNA"/>
</dbReference>
<reference evidence="5" key="2">
    <citation type="journal article" date="2000" name="Antimicrob. Agents Chemother.">
        <title>Identification of the coumermycin A(1) biosynthetic gene cluster of Streptomyces rishiriensis DSM 40489.</title>
        <authorList>
            <person name="Wang Z.X."/>
            <person name="Li S.M."/>
            <person name="Heide L."/>
        </authorList>
    </citation>
    <scope>NUCLEOTIDE SEQUENCE</scope>
    <source>
        <strain evidence="5">DSM 40489</strain>
    </source>
</reference>
<dbReference type="PIRSF" id="PIRSF033887">
    <property type="entry name" value="PduX"/>
    <property type="match status" value="1"/>
</dbReference>
<dbReference type="Pfam" id="PF08544">
    <property type="entry name" value="GHMP_kinases_C"/>
    <property type="match status" value="1"/>
</dbReference>
<dbReference type="InterPro" id="IPR020568">
    <property type="entry name" value="Ribosomal_Su5_D2-typ_SF"/>
</dbReference>
<dbReference type="InterPro" id="IPR012363">
    <property type="entry name" value="PduX"/>
</dbReference>
<proteinExistence type="predicted"/>
<reference evidence="5" key="5">
    <citation type="submission" date="2011-09" db="EMBL/GenBank/DDBJ databases">
        <authorList>
            <person name="Siebenberg S."/>
            <person name="Heide L."/>
        </authorList>
    </citation>
    <scope>NUCLEOTIDE SEQUENCE</scope>
    <source>
        <strain evidence="5">DSM 40489</strain>
    </source>
</reference>
<dbReference type="RefSeq" id="WP_109005060.1">
    <property type="nucleotide sequence ID" value="NZ_BEWA01000022.1"/>
</dbReference>
<dbReference type="Gene3D" id="3.30.230.10">
    <property type="match status" value="1"/>
</dbReference>
<keyword evidence="2" id="KW-0418">Kinase</keyword>
<sequence length="302" mass="32687">MQPVESGRGRAVGTCGELVQGTVDGRELMVTFPVDWYSDVVVRGSYLPGVRVWPRSKVKVRRMCDVLLDRLVGASSADVGLDVLVSSMIPEGRGHASSSADLTALCRAMAQWLGVPLADDDIMRLCCELEPSDAVCRPVPTLFDFIRGEVLLCYDDPPPMAALVLDEGGAVDTVTMRRLPCTEAESERLALAFDLVDRGFRLGDLALIGRAAMISAEVNQRRVYKRNFEVARDVADACGSYGVSVAHSGTTLALLFDQHEVEGIRAAHAALRTVAADCELFLLNAVVPTRRAAPDLTELPTR</sequence>
<organism evidence="5">
    <name type="scientific">Streptomyces rishiriensis</name>
    <dbReference type="NCBI Taxonomy" id="68264"/>
    <lineage>
        <taxon>Bacteria</taxon>
        <taxon>Bacillati</taxon>
        <taxon>Actinomycetota</taxon>
        <taxon>Actinomycetes</taxon>
        <taxon>Kitasatosporales</taxon>
        <taxon>Streptomycetaceae</taxon>
        <taxon>Streptomyces</taxon>
    </lineage>
</organism>
<dbReference type="SUPFAM" id="SSF54211">
    <property type="entry name" value="Ribosomal protein S5 domain 2-like"/>
    <property type="match status" value="1"/>
</dbReference>
<protein>
    <submittedName>
        <fullName evidence="5">CouR3</fullName>
    </submittedName>
</protein>
<reference evidence="5" key="4">
    <citation type="journal article" date="2003" name="Antimicrob. Agents Chemother.">
        <title>Resistance genes of aminocoumarin producers: two type II topoisomerase genes confer resistance against coumermycin A1 and clorobiocin.</title>
        <authorList>
            <person name="Schmutz E."/>
            <person name="Muhlenweg A."/>
            <person name="Li S.M."/>
            <person name="Heide L."/>
        </authorList>
    </citation>
    <scope>NUCLEOTIDE SEQUENCE</scope>
    <source>
        <strain evidence="5">DSM 40489</strain>
    </source>
</reference>
<evidence type="ECO:0000259" key="4">
    <source>
        <dbReference type="Pfam" id="PF08544"/>
    </source>
</evidence>
<evidence type="ECO:0000256" key="2">
    <source>
        <dbReference type="ARBA" id="ARBA00022777"/>
    </source>
</evidence>
<dbReference type="AlphaFoldDB" id="Q9F8T5"/>
<dbReference type="Pfam" id="PF00288">
    <property type="entry name" value="GHMP_kinases_N"/>
    <property type="match status" value="1"/>
</dbReference>
<accession>Q9F8T5</accession>
<dbReference type="GO" id="GO:0016301">
    <property type="term" value="F:kinase activity"/>
    <property type="evidence" value="ECO:0007669"/>
    <property type="project" value="UniProtKB-KW"/>
</dbReference>
<gene>
    <name evidence="5" type="primary">couR3</name>
</gene>
<evidence type="ECO:0000259" key="3">
    <source>
        <dbReference type="Pfam" id="PF00288"/>
    </source>
</evidence>
<reference evidence="5" key="1">
    <citation type="submission" date="1999-11" db="EMBL/GenBank/DDBJ databases">
        <authorList>
            <person name="Scmutz E."/>
            <person name="Muehlenweg A."/>
            <person name="Wang Z.-X."/>
            <person name="Li S.-M."/>
            <person name="Heide L."/>
        </authorList>
    </citation>
    <scope>NUCLEOTIDE SEQUENCE</scope>
    <source>
        <strain evidence="5">DSM 40489</strain>
    </source>
</reference>
<evidence type="ECO:0000313" key="5">
    <source>
        <dbReference type="EMBL" id="AAG29797.1"/>
    </source>
</evidence>
<keyword evidence="1" id="KW-0808">Transferase</keyword>
<evidence type="ECO:0000256" key="1">
    <source>
        <dbReference type="ARBA" id="ARBA00022679"/>
    </source>
</evidence>
<name>Q9F8T5_STRRH</name>
<dbReference type="OrthoDB" id="4548147at2"/>
<feature type="domain" description="GHMP kinase C-terminal" evidence="4">
    <location>
        <begin position="200"/>
        <end position="267"/>
    </location>
</feature>
<reference evidence="5" key="3">
    <citation type="submission" date="2002-06" db="EMBL/GenBank/DDBJ databases">
        <authorList>
            <person name="Wang Z.-X."/>
            <person name="Li S.-M."/>
            <person name="Heide L."/>
        </authorList>
    </citation>
    <scope>NUCLEOTIDE SEQUENCE</scope>
    <source>
        <strain evidence="5">DSM 40489</strain>
    </source>
</reference>
<dbReference type="GO" id="GO:0005524">
    <property type="term" value="F:ATP binding"/>
    <property type="evidence" value="ECO:0007669"/>
    <property type="project" value="InterPro"/>
</dbReference>
<dbReference type="InterPro" id="IPR013750">
    <property type="entry name" value="GHMP_kinase_C_dom"/>
</dbReference>
<feature type="domain" description="GHMP kinase N-terminal" evidence="3">
    <location>
        <begin position="62"/>
        <end position="130"/>
    </location>
</feature>
<dbReference type="InterPro" id="IPR014721">
    <property type="entry name" value="Ribsml_uS5_D2-typ_fold_subgr"/>
</dbReference>